<dbReference type="GO" id="GO:0009279">
    <property type="term" value="C:cell outer membrane"/>
    <property type="evidence" value="ECO:0007669"/>
    <property type="project" value="UniProtKB-SubCell"/>
</dbReference>
<evidence type="ECO:0000256" key="8">
    <source>
        <dbReference type="PROSITE-ProRule" id="PRU01360"/>
    </source>
</evidence>
<keyword evidence="4 8" id="KW-0812">Transmembrane</keyword>
<evidence type="ECO:0000256" key="1">
    <source>
        <dbReference type="ARBA" id="ARBA00004571"/>
    </source>
</evidence>
<dbReference type="FunFam" id="2.170.130.10:FF:000008">
    <property type="entry name" value="SusC/RagA family TonB-linked outer membrane protein"/>
    <property type="match status" value="1"/>
</dbReference>
<proteinExistence type="inferred from homology"/>
<gene>
    <name evidence="12" type="ORF">B0I27_102363</name>
</gene>
<dbReference type="SUPFAM" id="SSF56935">
    <property type="entry name" value="Porins"/>
    <property type="match status" value="1"/>
</dbReference>
<keyword evidence="6 8" id="KW-0472">Membrane</keyword>
<dbReference type="Proteomes" id="UP000238034">
    <property type="component" value="Unassembled WGS sequence"/>
</dbReference>
<dbReference type="InterPro" id="IPR023997">
    <property type="entry name" value="TonB-dep_OMP_SusC/RagA_CS"/>
</dbReference>
<evidence type="ECO:0000256" key="7">
    <source>
        <dbReference type="ARBA" id="ARBA00023237"/>
    </source>
</evidence>
<dbReference type="InterPro" id="IPR000531">
    <property type="entry name" value="Beta-barrel_TonB"/>
</dbReference>
<feature type="domain" description="TonB-dependent receptor-like beta-barrel" evidence="10">
    <location>
        <begin position="498"/>
        <end position="1002"/>
    </location>
</feature>
<keyword evidence="7 8" id="KW-0998">Cell outer membrane</keyword>
<name>A0A2T0U9K1_9SPHI</name>
<dbReference type="NCBIfam" id="TIGR04057">
    <property type="entry name" value="SusC_RagA_signa"/>
    <property type="match status" value="1"/>
</dbReference>
<dbReference type="PROSITE" id="PS52016">
    <property type="entry name" value="TONB_DEPENDENT_REC_3"/>
    <property type="match status" value="1"/>
</dbReference>
<dbReference type="Pfam" id="PF00593">
    <property type="entry name" value="TonB_dep_Rec_b-barrel"/>
    <property type="match status" value="1"/>
</dbReference>
<dbReference type="SUPFAM" id="SSF49464">
    <property type="entry name" value="Carboxypeptidase regulatory domain-like"/>
    <property type="match status" value="1"/>
</dbReference>
<dbReference type="InterPro" id="IPR036942">
    <property type="entry name" value="Beta-barrel_TonB_sf"/>
</dbReference>
<dbReference type="InterPro" id="IPR039426">
    <property type="entry name" value="TonB-dep_rcpt-like"/>
</dbReference>
<evidence type="ECO:0000256" key="4">
    <source>
        <dbReference type="ARBA" id="ARBA00022692"/>
    </source>
</evidence>
<evidence type="ECO:0000259" key="11">
    <source>
        <dbReference type="Pfam" id="PF07715"/>
    </source>
</evidence>
<dbReference type="AlphaFoldDB" id="A0A2T0U9K1"/>
<dbReference type="Pfam" id="PF13715">
    <property type="entry name" value="CarbopepD_reg_2"/>
    <property type="match status" value="1"/>
</dbReference>
<evidence type="ECO:0000256" key="3">
    <source>
        <dbReference type="ARBA" id="ARBA00022452"/>
    </source>
</evidence>
<sequence length="1039" mass="113405">MIYLFESVVSGRFTCRNVFKTLKMVTVLMFAGATQASAVDRSFISTELRSLSAAPVTGTVIAADGEPLPGASVLIKGTTQGASTDINGKFTINVADGASATLVVKYIGFKTKEVVVNSGQKNITITLDSDDSVLDEVVVIGYGTIKKRDLTGSVASVKSEDITRVPTHNAAEAIQGKIAGADITRSSGAAGGGTNIVIRGTRTIKGANNNPLTIIDGYQGGNISDLNPNDIESIEVLKDASSTAIYGAQGANGVIIVTTKKGVEGKTKVAYDGYYGVNNYMYPNARTQDDYIKLRREAYRTTGEWSSPADDAFIFSEQNGEWDAVQAGQWVNWTDLLMQTGNQQSHALSLNGGTDKTKVFASGSIFQEDGMLKNDNYIRYSGRFNIDQKINDWAKAGFLTQATYSKTNNRVDPMGRALTTSPLGVPFDENGNVVTFPIISDQTRISPLADEKNEHIARNNTLRMNTMINGFLELTPIKGLSLRTNLGTNITSSRIGVYNDAQSLQRADIRTSFASSQTGLSRYLNWDNIVTYAKEVNDHSFTLTGITSYIQDDTEYTYADGVGQLLASQLFYGLNSTSTSVVRNIRSPFTGSKNMAYAGRLNYSYKGKYLLAASGRYDGSSRLTKGNQWDFFPSVALGWNISDEAFLKDVRAITNLKLRASYGVSGNYSIEPYGTQSVVDPSTRMSFGNVGAPIYTFAATAGNTTLGWEKSATTDIGFDLGLWNGRVSVTADYYKTVTSDILLLRTLPLSSGVTDVYENIGETMNKGIELGITSQNVKTNDFRWSSTLTFSKNKEEISKLIDGKDIIDARDPERNSLLLGRPIKSFYTYRKLGIWQTDEAEEAAKLKFNNVAFQPGDIKLADLNGDGVITADADREYIGSTVPKWVAGLQNTFSYKAFDLNVFAVARYGQMMDAQFLGRFNPAGTANGPDIIDYWTPENPTNDFPRPKKGSTLSNYAGYQSLTFIDGSYFKLRNVTLGYTFPANVAKRLMLNKLRVYATASNVLTIAKSDMVKDYDPERGGSESNPLGRQFVFGINLDL</sequence>
<dbReference type="Gene3D" id="2.40.170.20">
    <property type="entry name" value="TonB-dependent receptor, beta-barrel domain"/>
    <property type="match status" value="1"/>
</dbReference>
<comment type="caution">
    <text evidence="12">The sequence shown here is derived from an EMBL/GenBank/DDBJ whole genome shotgun (WGS) entry which is preliminary data.</text>
</comment>
<dbReference type="RefSeq" id="WP_219904986.1">
    <property type="nucleotide sequence ID" value="NZ_PVTH01000002.1"/>
</dbReference>
<evidence type="ECO:0000313" key="12">
    <source>
        <dbReference type="EMBL" id="PRY54594.1"/>
    </source>
</evidence>
<dbReference type="Gene3D" id="2.170.130.10">
    <property type="entry name" value="TonB-dependent receptor, plug domain"/>
    <property type="match status" value="1"/>
</dbReference>
<comment type="similarity">
    <text evidence="8 9">Belongs to the TonB-dependent receptor family.</text>
</comment>
<dbReference type="InterPro" id="IPR008969">
    <property type="entry name" value="CarboxyPept-like_regulatory"/>
</dbReference>
<organism evidence="12 13">
    <name type="scientific">Arcticibacter pallidicorallinus</name>
    <dbReference type="NCBI Taxonomy" id="1259464"/>
    <lineage>
        <taxon>Bacteria</taxon>
        <taxon>Pseudomonadati</taxon>
        <taxon>Bacteroidota</taxon>
        <taxon>Sphingobacteriia</taxon>
        <taxon>Sphingobacteriales</taxon>
        <taxon>Sphingobacteriaceae</taxon>
        <taxon>Arcticibacter</taxon>
    </lineage>
</organism>
<keyword evidence="5 9" id="KW-0798">TonB box</keyword>
<dbReference type="Pfam" id="PF07715">
    <property type="entry name" value="Plug"/>
    <property type="match status" value="1"/>
</dbReference>
<evidence type="ECO:0000256" key="9">
    <source>
        <dbReference type="RuleBase" id="RU003357"/>
    </source>
</evidence>
<evidence type="ECO:0000256" key="5">
    <source>
        <dbReference type="ARBA" id="ARBA00023077"/>
    </source>
</evidence>
<comment type="subcellular location">
    <subcellularLocation>
        <location evidence="1 8">Cell outer membrane</location>
        <topology evidence="1 8">Multi-pass membrane protein</topology>
    </subcellularLocation>
</comment>
<dbReference type="EMBL" id="PVTH01000002">
    <property type="protein sequence ID" value="PRY54594.1"/>
    <property type="molecule type" value="Genomic_DNA"/>
</dbReference>
<keyword evidence="2 8" id="KW-0813">Transport</keyword>
<evidence type="ECO:0000259" key="10">
    <source>
        <dbReference type="Pfam" id="PF00593"/>
    </source>
</evidence>
<protein>
    <submittedName>
        <fullName evidence="12">TonB-linked SusC/RagA family outer membrane protein</fullName>
    </submittedName>
</protein>
<evidence type="ECO:0000313" key="13">
    <source>
        <dbReference type="Proteomes" id="UP000238034"/>
    </source>
</evidence>
<keyword evidence="3 8" id="KW-1134">Transmembrane beta strand</keyword>
<dbReference type="Gene3D" id="2.60.40.1120">
    <property type="entry name" value="Carboxypeptidase-like, regulatory domain"/>
    <property type="match status" value="1"/>
</dbReference>
<dbReference type="InterPro" id="IPR012910">
    <property type="entry name" value="Plug_dom"/>
</dbReference>
<dbReference type="InterPro" id="IPR037066">
    <property type="entry name" value="Plug_dom_sf"/>
</dbReference>
<dbReference type="InterPro" id="IPR023996">
    <property type="entry name" value="TonB-dep_OMP_SusC/RagA"/>
</dbReference>
<evidence type="ECO:0000256" key="2">
    <source>
        <dbReference type="ARBA" id="ARBA00022448"/>
    </source>
</evidence>
<keyword evidence="13" id="KW-1185">Reference proteome</keyword>
<feature type="domain" description="TonB-dependent receptor plug" evidence="11">
    <location>
        <begin position="146"/>
        <end position="254"/>
    </location>
</feature>
<dbReference type="NCBIfam" id="TIGR04056">
    <property type="entry name" value="OMP_RagA_SusC"/>
    <property type="match status" value="1"/>
</dbReference>
<reference evidence="12 13" key="1">
    <citation type="submission" date="2018-03" db="EMBL/GenBank/DDBJ databases">
        <title>Genomic Encyclopedia of Type Strains, Phase III (KMG-III): the genomes of soil and plant-associated and newly described type strains.</title>
        <authorList>
            <person name="Whitman W."/>
        </authorList>
    </citation>
    <scope>NUCLEOTIDE SEQUENCE [LARGE SCALE GENOMIC DNA]</scope>
    <source>
        <strain evidence="12 13">CGMCC 1.9313</strain>
    </source>
</reference>
<evidence type="ECO:0000256" key="6">
    <source>
        <dbReference type="ARBA" id="ARBA00023136"/>
    </source>
</evidence>
<accession>A0A2T0U9K1</accession>